<evidence type="ECO:0000256" key="5">
    <source>
        <dbReference type="ARBA" id="ARBA00022827"/>
    </source>
</evidence>
<dbReference type="InterPro" id="IPR017938">
    <property type="entry name" value="Riboflavin_synthase-like_b-brl"/>
</dbReference>
<dbReference type="InterPro" id="IPR012675">
    <property type="entry name" value="Beta-grasp_dom_sf"/>
</dbReference>
<dbReference type="Pfam" id="PF00970">
    <property type="entry name" value="FAD_binding_6"/>
    <property type="match status" value="1"/>
</dbReference>
<dbReference type="EMBL" id="BMJO01000003">
    <property type="protein sequence ID" value="GGE53623.1"/>
    <property type="molecule type" value="Genomic_DNA"/>
</dbReference>
<feature type="domain" description="2Fe-2S ferredoxin-type" evidence="9">
    <location>
        <begin position="260"/>
        <end position="347"/>
    </location>
</feature>
<dbReference type="Gene3D" id="3.40.50.80">
    <property type="entry name" value="Nucleotide-binding domain of ferredoxin-NADP reductase (FNR) module"/>
    <property type="match status" value="1"/>
</dbReference>
<keyword evidence="2" id="KW-0285">Flavoprotein</keyword>
<dbReference type="Gene3D" id="3.10.20.30">
    <property type="match status" value="1"/>
</dbReference>
<keyword evidence="7" id="KW-0408">Iron</keyword>
<keyword evidence="3" id="KW-0001">2Fe-2S</keyword>
<dbReference type="PROSITE" id="PS00197">
    <property type="entry name" value="2FE2S_FER_1"/>
    <property type="match status" value="1"/>
</dbReference>
<dbReference type="InterPro" id="IPR001709">
    <property type="entry name" value="Flavoprot_Pyr_Nucl_cyt_Rdtase"/>
</dbReference>
<evidence type="ECO:0000313" key="13">
    <source>
        <dbReference type="Proteomes" id="UP000295684"/>
    </source>
</evidence>
<reference evidence="11" key="1">
    <citation type="journal article" date="2014" name="Int. J. Syst. Evol. Microbiol.">
        <title>Complete genome of a new Firmicutes species belonging to the dominant human colonic microbiota ('Ruminococcus bicirculans') reveals two chromosomes and a selective capacity to utilize plant glucans.</title>
        <authorList>
            <consortium name="NISC Comparative Sequencing Program"/>
            <person name="Wegmann U."/>
            <person name="Louis P."/>
            <person name="Goesmann A."/>
            <person name="Henrissat B."/>
            <person name="Duncan S.H."/>
            <person name="Flint H.J."/>
        </authorList>
    </citation>
    <scope>NUCLEOTIDE SEQUENCE</scope>
    <source>
        <strain evidence="11">CGMCC 1.15644</strain>
    </source>
</reference>
<dbReference type="Pfam" id="PF00175">
    <property type="entry name" value="NAD_binding_1"/>
    <property type="match status" value="1"/>
</dbReference>
<dbReference type="InterPro" id="IPR006058">
    <property type="entry name" value="2Fe2S_fd_BS"/>
</dbReference>
<dbReference type="InterPro" id="IPR039261">
    <property type="entry name" value="FNR_nucleotide-bd"/>
</dbReference>
<dbReference type="PANTHER" id="PTHR47354">
    <property type="entry name" value="NADH OXIDOREDUCTASE HCR"/>
    <property type="match status" value="1"/>
</dbReference>
<dbReference type="InterPro" id="IPR017927">
    <property type="entry name" value="FAD-bd_FR_type"/>
</dbReference>
<reference evidence="12 13" key="3">
    <citation type="submission" date="2019-03" db="EMBL/GenBank/DDBJ databases">
        <title>Genomic Encyclopedia of Type Strains, Phase IV (KMG-IV): sequencing the most valuable type-strain genomes for metagenomic binning, comparative biology and taxonomic classification.</title>
        <authorList>
            <person name="Goeker M."/>
        </authorList>
    </citation>
    <scope>NUCLEOTIDE SEQUENCE [LARGE SCALE GENOMIC DNA]</scope>
    <source>
        <strain evidence="12 13">DSM 103236</strain>
    </source>
</reference>
<dbReference type="SUPFAM" id="SSF52343">
    <property type="entry name" value="Ferredoxin reductase-like, C-terminal NADP-linked domain"/>
    <property type="match status" value="1"/>
</dbReference>
<evidence type="ECO:0000259" key="9">
    <source>
        <dbReference type="PROSITE" id="PS51085"/>
    </source>
</evidence>
<dbReference type="SUPFAM" id="SSF54292">
    <property type="entry name" value="2Fe-2S ferredoxin-like"/>
    <property type="match status" value="1"/>
</dbReference>
<dbReference type="PRINTS" id="PR00371">
    <property type="entry name" value="FPNCR"/>
</dbReference>
<dbReference type="PANTHER" id="PTHR47354:SF8">
    <property type="entry name" value="1,2-PHENYLACETYL-COA EPOXIDASE, SUBUNIT E"/>
    <property type="match status" value="1"/>
</dbReference>
<keyword evidence="14" id="KW-1185">Reference proteome</keyword>
<dbReference type="Proteomes" id="UP000295684">
    <property type="component" value="Unassembled WGS sequence"/>
</dbReference>
<accession>A0A4R2HID3</accession>
<dbReference type="InterPro" id="IPR001041">
    <property type="entry name" value="2Fe-2S_ferredoxin-type"/>
</dbReference>
<keyword evidence="8" id="KW-0411">Iron-sulfur</keyword>
<gene>
    <name evidence="12" type="ORF">EV200_102463</name>
    <name evidence="11" type="ORF">GCM10011413_20100</name>
</gene>
<comment type="caution">
    <text evidence="12">The sequence shown here is derived from an EMBL/GenBank/DDBJ whole genome shotgun (WGS) entry which is preliminary data.</text>
</comment>
<evidence type="ECO:0000259" key="10">
    <source>
        <dbReference type="PROSITE" id="PS51384"/>
    </source>
</evidence>
<dbReference type="InterPro" id="IPR050415">
    <property type="entry name" value="MRET"/>
</dbReference>
<dbReference type="GO" id="GO:0051537">
    <property type="term" value="F:2 iron, 2 sulfur cluster binding"/>
    <property type="evidence" value="ECO:0007669"/>
    <property type="project" value="UniProtKB-KW"/>
</dbReference>
<dbReference type="CDD" id="cd00207">
    <property type="entry name" value="fer2"/>
    <property type="match status" value="1"/>
</dbReference>
<dbReference type="InterPro" id="IPR001433">
    <property type="entry name" value="OxRdtase_FAD/NAD-bd"/>
</dbReference>
<dbReference type="PROSITE" id="PS51384">
    <property type="entry name" value="FAD_FR"/>
    <property type="match status" value="1"/>
</dbReference>
<evidence type="ECO:0000256" key="4">
    <source>
        <dbReference type="ARBA" id="ARBA00022723"/>
    </source>
</evidence>
<keyword evidence="5" id="KW-0274">FAD</keyword>
<protein>
    <submittedName>
        <fullName evidence="11">Phenylacetic acid degradation protein</fullName>
    </submittedName>
    <submittedName>
        <fullName evidence="12">Ring-1,2-phenylacetyl-CoA epoxidase subunit PaaE</fullName>
    </submittedName>
</protein>
<dbReference type="SUPFAM" id="SSF63380">
    <property type="entry name" value="Riboflavin synthase domain-like"/>
    <property type="match status" value="1"/>
</dbReference>
<reference evidence="11" key="4">
    <citation type="submission" date="2024-05" db="EMBL/GenBank/DDBJ databases">
        <authorList>
            <person name="Sun Q."/>
            <person name="Zhou Y."/>
        </authorList>
    </citation>
    <scope>NUCLEOTIDE SEQUENCE</scope>
    <source>
        <strain evidence="11">CGMCC 1.15644</strain>
    </source>
</reference>
<dbReference type="CDD" id="cd06214">
    <property type="entry name" value="PA_degradation_oxidoreductase_like"/>
    <property type="match status" value="1"/>
</dbReference>
<comment type="cofactor">
    <cofactor evidence="1">
        <name>FAD</name>
        <dbReference type="ChEBI" id="CHEBI:57692"/>
    </cofactor>
</comment>
<keyword evidence="4" id="KW-0479">Metal-binding</keyword>
<dbReference type="RefSeq" id="WP_132530184.1">
    <property type="nucleotide sequence ID" value="NZ_BMJO01000003.1"/>
</dbReference>
<evidence type="ECO:0000256" key="8">
    <source>
        <dbReference type="ARBA" id="ARBA00023014"/>
    </source>
</evidence>
<evidence type="ECO:0000256" key="6">
    <source>
        <dbReference type="ARBA" id="ARBA00023002"/>
    </source>
</evidence>
<reference evidence="14" key="2">
    <citation type="journal article" date="2019" name="Int. J. Syst. Evol. Microbiol.">
        <title>The Global Catalogue of Microorganisms (GCM) 10K type strain sequencing project: providing services to taxonomists for standard genome sequencing and annotation.</title>
        <authorList>
            <consortium name="The Broad Institute Genomics Platform"/>
            <consortium name="The Broad Institute Genome Sequencing Center for Infectious Disease"/>
            <person name="Wu L."/>
            <person name="Ma J."/>
        </authorList>
    </citation>
    <scope>NUCLEOTIDE SEQUENCE [LARGE SCALE GENOMIC DNA]</scope>
    <source>
        <strain evidence="14">CGMCC 1.15644</strain>
    </source>
</reference>
<keyword evidence="6" id="KW-0560">Oxidoreductase</keyword>
<dbReference type="PROSITE" id="PS51085">
    <property type="entry name" value="2FE2S_FER_2"/>
    <property type="match status" value="1"/>
</dbReference>
<name>A0A4R2HID3_9SPHI</name>
<evidence type="ECO:0000256" key="7">
    <source>
        <dbReference type="ARBA" id="ARBA00023004"/>
    </source>
</evidence>
<dbReference type="AlphaFoldDB" id="A0A4R2HID3"/>
<dbReference type="Pfam" id="PF00111">
    <property type="entry name" value="Fer2"/>
    <property type="match status" value="1"/>
</dbReference>
<dbReference type="GO" id="GO:0050660">
    <property type="term" value="F:flavin adenine dinucleotide binding"/>
    <property type="evidence" value="ECO:0007669"/>
    <property type="project" value="TreeGrafter"/>
</dbReference>
<sequence length="347" mass="40181">MFKLRINKIISQPGDNITFQFEEVDQSYPEYQAGQFVSLIFEGKNREVRRSYSFNSSPDVDEPLAITVKRVENGEISRFLHHKTAVNDVLFAQEPQGLFSYLPDENQERDLFLFAAGVGITPLFSILKTALVREKNSLITLIYSNRSKEDTLFYDELQEWQEKYPDRLKIIWVFSNSKNLMTARLNKFYIEKLIAEYLHFDRINALFYTCGPIIYMDLCRITLLGMGFDLKQIKRETFVLPEDEMDEDDSSEKVVDKNTYSVILNFNGETYNLAVPWPKRILDVALEHKIKLPYSCRGGVCSTCVATCTKGNVRMDYDEVLTDEEIERGRVLVCTGHPTENGTTVEW</sequence>
<dbReference type="PRINTS" id="PR00406">
    <property type="entry name" value="CYTB5RDTASE"/>
</dbReference>
<dbReference type="OrthoDB" id="9789468at2"/>
<evidence type="ECO:0000256" key="1">
    <source>
        <dbReference type="ARBA" id="ARBA00001974"/>
    </source>
</evidence>
<evidence type="ECO:0000313" key="14">
    <source>
        <dbReference type="Proteomes" id="UP000622648"/>
    </source>
</evidence>
<proteinExistence type="predicted"/>
<dbReference type="Proteomes" id="UP000622648">
    <property type="component" value="Unassembled WGS sequence"/>
</dbReference>
<dbReference type="GO" id="GO:0046872">
    <property type="term" value="F:metal ion binding"/>
    <property type="evidence" value="ECO:0007669"/>
    <property type="project" value="UniProtKB-KW"/>
</dbReference>
<dbReference type="InterPro" id="IPR036010">
    <property type="entry name" value="2Fe-2S_ferredoxin-like_sf"/>
</dbReference>
<dbReference type="EMBL" id="SLWO01000002">
    <property type="protein sequence ID" value="TCO29044.1"/>
    <property type="molecule type" value="Genomic_DNA"/>
</dbReference>
<dbReference type="GO" id="GO:0016491">
    <property type="term" value="F:oxidoreductase activity"/>
    <property type="evidence" value="ECO:0007669"/>
    <property type="project" value="UniProtKB-KW"/>
</dbReference>
<organism evidence="12 13">
    <name type="scientific">Pedobacter psychrotolerans</name>
    <dbReference type="NCBI Taxonomy" id="1843235"/>
    <lineage>
        <taxon>Bacteria</taxon>
        <taxon>Pseudomonadati</taxon>
        <taxon>Bacteroidota</taxon>
        <taxon>Sphingobacteriia</taxon>
        <taxon>Sphingobacteriales</taxon>
        <taxon>Sphingobacteriaceae</taxon>
        <taxon>Pedobacter</taxon>
    </lineage>
</organism>
<dbReference type="Gene3D" id="2.40.30.10">
    <property type="entry name" value="Translation factors"/>
    <property type="match status" value="1"/>
</dbReference>
<evidence type="ECO:0000313" key="12">
    <source>
        <dbReference type="EMBL" id="TCO29044.1"/>
    </source>
</evidence>
<feature type="domain" description="FAD-binding FR-type" evidence="10">
    <location>
        <begin position="1"/>
        <end position="102"/>
    </location>
</feature>
<evidence type="ECO:0000256" key="3">
    <source>
        <dbReference type="ARBA" id="ARBA00022714"/>
    </source>
</evidence>
<evidence type="ECO:0000256" key="2">
    <source>
        <dbReference type="ARBA" id="ARBA00022630"/>
    </source>
</evidence>
<dbReference type="InterPro" id="IPR008333">
    <property type="entry name" value="Cbr1-like_FAD-bd_dom"/>
</dbReference>
<evidence type="ECO:0000313" key="11">
    <source>
        <dbReference type="EMBL" id="GGE53623.1"/>
    </source>
</evidence>